<dbReference type="SMART" id="SM00829">
    <property type="entry name" value="PKS_ER"/>
    <property type="match status" value="1"/>
</dbReference>
<organism evidence="3 4">
    <name type="scientific">Acrocarpospora pleiomorpha</name>
    <dbReference type="NCBI Taxonomy" id="90975"/>
    <lineage>
        <taxon>Bacteria</taxon>
        <taxon>Bacillati</taxon>
        <taxon>Actinomycetota</taxon>
        <taxon>Actinomycetes</taxon>
        <taxon>Streptosporangiales</taxon>
        <taxon>Streptosporangiaceae</taxon>
        <taxon>Acrocarpospora</taxon>
    </lineage>
</organism>
<reference evidence="3 4" key="1">
    <citation type="submission" date="2019-10" db="EMBL/GenBank/DDBJ databases">
        <title>Whole genome shotgun sequence of Acrocarpospora pleiomorpha NBRC 16267.</title>
        <authorList>
            <person name="Ichikawa N."/>
            <person name="Kimura A."/>
            <person name="Kitahashi Y."/>
            <person name="Komaki H."/>
            <person name="Oguchi A."/>
        </authorList>
    </citation>
    <scope>NUCLEOTIDE SEQUENCE [LARGE SCALE GENOMIC DNA]</scope>
    <source>
        <strain evidence="3 4">NBRC 16267</strain>
    </source>
</reference>
<name>A0A5M3XFJ3_9ACTN</name>
<accession>A0A5M3XFJ3</accession>
<evidence type="ECO:0000313" key="3">
    <source>
        <dbReference type="EMBL" id="GES20355.1"/>
    </source>
</evidence>
<dbReference type="SUPFAM" id="SSF51735">
    <property type="entry name" value="NAD(P)-binding Rossmann-fold domains"/>
    <property type="match status" value="1"/>
</dbReference>
<protein>
    <submittedName>
        <fullName evidence="3">NADPH:quinone reductase</fullName>
    </submittedName>
</protein>
<evidence type="ECO:0000256" key="1">
    <source>
        <dbReference type="ARBA" id="ARBA00022857"/>
    </source>
</evidence>
<dbReference type="Gene3D" id="3.40.50.720">
    <property type="entry name" value="NAD(P)-binding Rossmann-like Domain"/>
    <property type="match status" value="1"/>
</dbReference>
<dbReference type="SUPFAM" id="SSF50129">
    <property type="entry name" value="GroES-like"/>
    <property type="match status" value="1"/>
</dbReference>
<proteinExistence type="predicted"/>
<sequence>MARAYVYREHGGPEVEDLADLPRPVPGPGQVLVAVRAAGVNPIDWKRRTGYAPPGAAPEALPAVFGSEVSGLVAAVGPNVTDFAPGDAVFGNPITGGYAEYTLLPVDLTARKPSGVSFPAAATLPVAAATAYDAVQQVRLLPGATLLITGVGGGVGVAAAQIARHAGLRVLGTASAEKKDFVASLGVTHVEPGPGTADRVRAAAPDGVDAIVDLVGGAALEEVAEVLDDRAKLVTAADRATVTALGGVGVERARTREVLDAVAWLVAEGVLDPYVTRTFPLAEAGRALRAVEEGHARGKVVIEVLG</sequence>
<dbReference type="GO" id="GO:0016491">
    <property type="term" value="F:oxidoreductase activity"/>
    <property type="evidence" value="ECO:0007669"/>
    <property type="project" value="InterPro"/>
</dbReference>
<dbReference type="InterPro" id="IPR011032">
    <property type="entry name" value="GroES-like_sf"/>
</dbReference>
<feature type="domain" description="Enoyl reductase (ER)" evidence="2">
    <location>
        <begin position="11"/>
        <end position="302"/>
    </location>
</feature>
<dbReference type="PANTHER" id="PTHR44154">
    <property type="entry name" value="QUINONE OXIDOREDUCTASE"/>
    <property type="match status" value="1"/>
</dbReference>
<dbReference type="InterPro" id="IPR036291">
    <property type="entry name" value="NAD(P)-bd_dom_sf"/>
</dbReference>
<dbReference type="InterPro" id="IPR020843">
    <property type="entry name" value="ER"/>
</dbReference>
<keyword evidence="4" id="KW-1185">Reference proteome</keyword>
<dbReference type="Pfam" id="PF13602">
    <property type="entry name" value="ADH_zinc_N_2"/>
    <property type="match status" value="1"/>
</dbReference>
<dbReference type="CDD" id="cd05289">
    <property type="entry name" value="MDR_like_2"/>
    <property type="match status" value="1"/>
</dbReference>
<dbReference type="PANTHER" id="PTHR44154:SF1">
    <property type="entry name" value="QUINONE OXIDOREDUCTASE"/>
    <property type="match status" value="1"/>
</dbReference>
<evidence type="ECO:0000259" key="2">
    <source>
        <dbReference type="SMART" id="SM00829"/>
    </source>
</evidence>
<dbReference type="Proteomes" id="UP000377595">
    <property type="component" value="Unassembled WGS sequence"/>
</dbReference>
<dbReference type="Gene3D" id="3.90.180.10">
    <property type="entry name" value="Medium-chain alcohol dehydrogenases, catalytic domain"/>
    <property type="match status" value="1"/>
</dbReference>
<dbReference type="Pfam" id="PF08240">
    <property type="entry name" value="ADH_N"/>
    <property type="match status" value="1"/>
</dbReference>
<keyword evidence="1" id="KW-0521">NADP</keyword>
<dbReference type="InterPro" id="IPR051603">
    <property type="entry name" value="Zinc-ADH_QOR/CCCR"/>
</dbReference>
<dbReference type="AlphaFoldDB" id="A0A5M3XFJ3"/>
<dbReference type="OrthoDB" id="3727682at2"/>
<comment type="caution">
    <text evidence="3">The sequence shown here is derived from an EMBL/GenBank/DDBJ whole genome shotgun (WGS) entry which is preliminary data.</text>
</comment>
<gene>
    <name evidence="3" type="ORF">Aple_032510</name>
</gene>
<dbReference type="EMBL" id="BLAF01000016">
    <property type="protein sequence ID" value="GES20355.1"/>
    <property type="molecule type" value="Genomic_DNA"/>
</dbReference>
<evidence type="ECO:0000313" key="4">
    <source>
        <dbReference type="Proteomes" id="UP000377595"/>
    </source>
</evidence>
<dbReference type="InterPro" id="IPR013154">
    <property type="entry name" value="ADH-like_N"/>
</dbReference>
<dbReference type="RefSeq" id="WP_155345403.1">
    <property type="nucleotide sequence ID" value="NZ_BAAAHM010000021.1"/>
</dbReference>